<keyword evidence="10" id="KW-0902">Two-component regulatory system</keyword>
<protein>
    <recommendedName>
        <fullName evidence="3">histidine kinase</fullName>
        <ecNumber evidence="3">2.7.13.3</ecNumber>
    </recommendedName>
</protein>
<dbReference type="Gene3D" id="3.30.450.20">
    <property type="entry name" value="PAS domain"/>
    <property type="match status" value="3"/>
</dbReference>
<dbReference type="Gene3D" id="2.10.70.100">
    <property type="match status" value="1"/>
</dbReference>
<evidence type="ECO:0000313" key="18">
    <source>
        <dbReference type="Proteomes" id="UP000198615"/>
    </source>
</evidence>
<evidence type="ECO:0000256" key="10">
    <source>
        <dbReference type="ARBA" id="ARBA00023012"/>
    </source>
</evidence>
<feature type="coiled-coil region" evidence="12">
    <location>
        <begin position="573"/>
        <end position="603"/>
    </location>
</feature>
<evidence type="ECO:0000256" key="7">
    <source>
        <dbReference type="ARBA" id="ARBA00022692"/>
    </source>
</evidence>
<dbReference type="Gene3D" id="1.10.287.130">
    <property type="match status" value="1"/>
</dbReference>
<evidence type="ECO:0000259" key="15">
    <source>
        <dbReference type="PROSITE" id="PS50112"/>
    </source>
</evidence>
<dbReference type="Pfam" id="PF07694">
    <property type="entry name" value="5TM-5TMR_LYT"/>
    <property type="match status" value="1"/>
</dbReference>
<proteinExistence type="predicted"/>
<dbReference type="SUPFAM" id="SSF47384">
    <property type="entry name" value="Homodimeric domain of signal transducing histidine kinase"/>
    <property type="match status" value="1"/>
</dbReference>
<evidence type="ECO:0000256" key="5">
    <source>
        <dbReference type="ARBA" id="ARBA00022553"/>
    </source>
</evidence>
<dbReference type="PROSITE" id="PS50113">
    <property type="entry name" value="PAC"/>
    <property type="match status" value="1"/>
</dbReference>
<dbReference type="PROSITE" id="PS50109">
    <property type="entry name" value="HIS_KIN"/>
    <property type="match status" value="1"/>
</dbReference>
<dbReference type="CDD" id="cd00130">
    <property type="entry name" value="PAS"/>
    <property type="match status" value="2"/>
</dbReference>
<keyword evidence="6" id="KW-0808">Transferase</keyword>
<reference evidence="17 18" key="1">
    <citation type="submission" date="2016-10" db="EMBL/GenBank/DDBJ databases">
        <authorList>
            <person name="Varghese N."/>
            <person name="Submissions S."/>
        </authorList>
    </citation>
    <scope>NUCLEOTIDE SEQUENCE [LARGE SCALE GENOMIC DNA]</scope>
    <source>
        <strain evidence="17 18">DSM 18839</strain>
    </source>
</reference>
<dbReference type="GO" id="GO:0006355">
    <property type="term" value="P:regulation of DNA-templated transcription"/>
    <property type="evidence" value="ECO:0007669"/>
    <property type="project" value="InterPro"/>
</dbReference>
<evidence type="ECO:0000256" key="8">
    <source>
        <dbReference type="ARBA" id="ARBA00022777"/>
    </source>
</evidence>
<evidence type="ECO:0000256" key="12">
    <source>
        <dbReference type="SAM" id="Coils"/>
    </source>
</evidence>
<feature type="domain" description="PAC" evidence="16">
    <location>
        <begin position="401"/>
        <end position="455"/>
    </location>
</feature>
<dbReference type="Gene3D" id="1.10.1760.20">
    <property type="match status" value="1"/>
</dbReference>
<dbReference type="InterPro" id="IPR005467">
    <property type="entry name" value="His_kinase_dom"/>
</dbReference>
<dbReference type="InterPro" id="IPR004358">
    <property type="entry name" value="Sig_transdc_His_kin-like_C"/>
</dbReference>
<evidence type="ECO:0000256" key="2">
    <source>
        <dbReference type="ARBA" id="ARBA00004651"/>
    </source>
</evidence>
<feature type="domain" description="PAS" evidence="15">
    <location>
        <begin position="328"/>
        <end position="376"/>
    </location>
</feature>
<comment type="catalytic activity">
    <reaction evidence="1">
        <text>ATP + protein L-histidine = ADP + protein N-phospho-L-histidine.</text>
        <dbReference type="EC" id="2.7.13.3"/>
    </reaction>
</comment>
<keyword evidence="8" id="KW-0418">Kinase</keyword>
<dbReference type="SMART" id="SM00387">
    <property type="entry name" value="HATPase_c"/>
    <property type="match status" value="1"/>
</dbReference>
<dbReference type="EC" id="2.7.13.3" evidence="3"/>
<organism evidence="17 18">
    <name type="scientific">Thalassobaculum litoreum DSM 18839</name>
    <dbReference type="NCBI Taxonomy" id="1123362"/>
    <lineage>
        <taxon>Bacteria</taxon>
        <taxon>Pseudomonadati</taxon>
        <taxon>Pseudomonadota</taxon>
        <taxon>Alphaproteobacteria</taxon>
        <taxon>Rhodospirillales</taxon>
        <taxon>Thalassobaculaceae</taxon>
        <taxon>Thalassobaculum</taxon>
    </lineage>
</organism>
<dbReference type="InterPro" id="IPR013767">
    <property type="entry name" value="PAS_fold"/>
</dbReference>
<feature type="transmembrane region" description="Helical" evidence="13">
    <location>
        <begin position="134"/>
        <end position="153"/>
    </location>
</feature>
<dbReference type="Pfam" id="PF08447">
    <property type="entry name" value="PAS_3"/>
    <property type="match status" value="1"/>
</dbReference>
<dbReference type="AlphaFoldDB" id="A0A8G2BG84"/>
<dbReference type="InterPro" id="IPR036097">
    <property type="entry name" value="HisK_dim/P_sf"/>
</dbReference>
<feature type="transmembrane region" description="Helical" evidence="13">
    <location>
        <begin position="102"/>
        <end position="122"/>
    </location>
</feature>
<comment type="subcellular location">
    <subcellularLocation>
        <location evidence="2">Cell membrane</location>
        <topology evidence="2">Multi-pass membrane protein</topology>
    </subcellularLocation>
</comment>
<dbReference type="InterPro" id="IPR035965">
    <property type="entry name" value="PAS-like_dom_sf"/>
</dbReference>
<sequence length="842" mass="91344">MIVAHSILQNFGLLCLGALMMLLLTRHVDILVTGQLRNLVFGLILGVISVVVVASPIFGPHGSTFDTRAAPLALAGYFAGPVGGVVAASLAAIARYEVGGPYMISGILSVFIYAAAGAVFAAISRRRNRRRQGFLGFVVLAVVSTLASLPAFFVNQPFQDGLAILSDFWPIILVSNVGGIPLLGLTIEFLLEISDERDRYQIGLQTSALARQSARIGVWTHDLSSGRVTWDSVQHEVMGLPPGSFEGTHEAFISRIVPADRPRVEEELRAAEAASAPFQLQFQIMTPDGELRHIRGHGHFVGTDGSTAPARMIGVNFDVTREHELQAQVELNSAALDSAVCGVIIAEAKDDHPIVYVNSAFTAITGYTSRETLGRNCRFLNKGLGDQPELEVIRRSLARGMPCTVTLSNRRKDGATFWNTLNLSPIRNRNGHISHFIGVQDDVSEQVTARQVIAEGRDQLEAILAATPDAILTVDSRQRITSFNDAAVRLFGWRRDEIIGRSIHELVPVGARKTHVDLVRNYIADPHSVPGPMSALRIVQARRKNGSSFPALISLARYQVGGEPMVTATAHDMSEIVQANEELQRLSDRLRDQLEEAYRANEAKDHFLAHMSHELRTPLNAIIGFSELITSLGMEKLGPARADEYVGDIKRSGEHLLSLINEILDLSRLKAGQVEATIAPVEAQALLEEALTTIAPTLVKKSIGAMTDVRESGPILCDRRLTLQCLLNLLSNAAKFSPEGSRVTARVFHQDNGTCIAIEDQGSGVPDDILERVGEPFLRHDDPLTSNGEGSGLGLAITKSLVETQNGRLRIANGASGGTVATIWLPSRDRVRNGENNSLEVC</sequence>
<dbReference type="OrthoDB" id="8477115at2"/>
<name>A0A8G2BG84_9PROT</name>
<dbReference type="PRINTS" id="PR00344">
    <property type="entry name" value="BCTRLSENSOR"/>
</dbReference>
<comment type="caution">
    <text evidence="17">The sequence shown here is derived from an EMBL/GenBank/DDBJ whole genome shotgun (WGS) entry which is preliminary data.</text>
</comment>
<dbReference type="InterPro" id="IPR000014">
    <property type="entry name" value="PAS"/>
</dbReference>
<dbReference type="InterPro" id="IPR003594">
    <property type="entry name" value="HATPase_dom"/>
</dbReference>
<evidence type="ECO:0000256" key="13">
    <source>
        <dbReference type="SAM" id="Phobius"/>
    </source>
</evidence>
<dbReference type="Pfam" id="PF13426">
    <property type="entry name" value="PAS_9"/>
    <property type="match status" value="1"/>
</dbReference>
<keyword evidence="4" id="KW-1003">Cell membrane</keyword>
<dbReference type="RefSeq" id="WP_093149369.1">
    <property type="nucleotide sequence ID" value="NZ_FNBW01000004.1"/>
</dbReference>
<keyword evidence="7 13" id="KW-0812">Transmembrane</keyword>
<dbReference type="Pfam" id="PF00989">
    <property type="entry name" value="PAS"/>
    <property type="match status" value="1"/>
</dbReference>
<dbReference type="InterPro" id="IPR000700">
    <property type="entry name" value="PAS-assoc_C"/>
</dbReference>
<dbReference type="PROSITE" id="PS50112">
    <property type="entry name" value="PAS"/>
    <property type="match status" value="2"/>
</dbReference>
<dbReference type="PANTHER" id="PTHR43711">
    <property type="entry name" value="TWO-COMPONENT HISTIDINE KINASE"/>
    <property type="match status" value="1"/>
</dbReference>
<evidence type="ECO:0000256" key="6">
    <source>
        <dbReference type="ARBA" id="ARBA00022679"/>
    </source>
</evidence>
<keyword evidence="9 13" id="KW-1133">Transmembrane helix</keyword>
<dbReference type="Pfam" id="PF02518">
    <property type="entry name" value="HATPase_c"/>
    <property type="match status" value="1"/>
</dbReference>
<feature type="transmembrane region" description="Helical" evidence="13">
    <location>
        <begin position="70"/>
        <end position="96"/>
    </location>
</feature>
<dbReference type="GO" id="GO:0000155">
    <property type="term" value="F:phosphorelay sensor kinase activity"/>
    <property type="evidence" value="ECO:0007669"/>
    <property type="project" value="InterPro"/>
</dbReference>
<evidence type="ECO:0000256" key="9">
    <source>
        <dbReference type="ARBA" id="ARBA00022989"/>
    </source>
</evidence>
<dbReference type="InterPro" id="IPR036890">
    <property type="entry name" value="HATPase_C_sf"/>
</dbReference>
<accession>A0A8G2BG84</accession>
<dbReference type="Pfam" id="PF00512">
    <property type="entry name" value="HisKA"/>
    <property type="match status" value="1"/>
</dbReference>
<dbReference type="SMART" id="SM00086">
    <property type="entry name" value="PAC"/>
    <property type="match status" value="3"/>
</dbReference>
<evidence type="ECO:0000259" key="14">
    <source>
        <dbReference type="PROSITE" id="PS50109"/>
    </source>
</evidence>
<keyword evidence="11 13" id="KW-0472">Membrane</keyword>
<dbReference type="PANTHER" id="PTHR43711:SF31">
    <property type="entry name" value="HISTIDINE KINASE"/>
    <property type="match status" value="1"/>
</dbReference>
<dbReference type="GO" id="GO:0071555">
    <property type="term" value="P:cell wall organization"/>
    <property type="evidence" value="ECO:0007669"/>
    <property type="project" value="InterPro"/>
</dbReference>
<dbReference type="CDD" id="cd00082">
    <property type="entry name" value="HisKA"/>
    <property type="match status" value="1"/>
</dbReference>
<dbReference type="NCBIfam" id="TIGR00229">
    <property type="entry name" value="sensory_box"/>
    <property type="match status" value="2"/>
</dbReference>
<dbReference type="SMART" id="SM00091">
    <property type="entry name" value="PAS"/>
    <property type="match status" value="3"/>
</dbReference>
<feature type="domain" description="Histidine kinase" evidence="14">
    <location>
        <begin position="610"/>
        <end position="829"/>
    </location>
</feature>
<feature type="domain" description="PAS" evidence="15">
    <location>
        <begin position="456"/>
        <end position="507"/>
    </location>
</feature>
<dbReference type="InterPro" id="IPR050736">
    <property type="entry name" value="Sensor_HK_Regulatory"/>
</dbReference>
<evidence type="ECO:0000313" key="17">
    <source>
        <dbReference type="EMBL" id="SDF52034.1"/>
    </source>
</evidence>
<dbReference type="Gene3D" id="3.30.565.10">
    <property type="entry name" value="Histidine kinase-like ATPase, C-terminal domain"/>
    <property type="match status" value="1"/>
</dbReference>
<dbReference type="InterPro" id="IPR011620">
    <property type="entry name" value="Sig_transdc_His_kinase_LytS_TM"/>
</dbReference>
<dbReference type="SUPFAM" id="SSF55785">
    <property type="entry name" value="PYP-like sensor domain (PAS domain)"/>
    <property type="match status" value="3"/>
</dbReference>
<keyword evidence="5" id="KW-0597">Phosphoprotein</keyword>
<dbReference type="SUPFAM" id="SSF55874">
    <property type="entry name" value="ATPase domain of HSP90 chaperone/DNA topoisomerase II/histidine kinase"/>
    <property type="match status" value="1"/>
</dbReference>
<evidence type="ECO:0000259" key="16">
    <source>
        <dbReference type="PROSITE" id="PS50113"/>
    </source>
</evidence>
<evidence type="ECO:0000256" key="11">
    <source>
        <dbReference type="ARBA" id="ARBA00023136"/>
    </source>
</evidence>
<evidence type="ECO:0000256" key="3">
    <source>
        <dbReference type="ARBA" id="ARBA00012438"/>
    </source>
</evidence>
<keyword evidence="12" id="KW-0175">Coiled coil</keyword>
<dbReference type="InterPro" id="IPR001610">
    <property type="entry name" value="PAC"/>
</dbReference>
<dbReference type="InterPro" id="IPR003661">
    <property type="entry name" value="HisK_dim/P_dom"/>
</dbReference>
<dbReference type="InterPro" id="IPR013655">
    <property type="entry name" value="PAS_fold_3"/>
</dbReference>
<feature type="transmembrane region" description="Helical" evidence="13">
    <location>
        <begin position="39"/>
        <end position="58"/>
    </location>
</feature>
<dbReference type="GO" id="GO:0005886">
    <property type="term" value="C:plasma membrane"/>
    <property type="evidence" value="ECO:0007669"/>
    <property type="project" value="UniProtKB-SubCell"/>
</dbReference>
<keyword evidence="18" id="KW-1185">Reference proteome</keyword>
<evidence type="ECO:0000256" key="4">
    <source>
        <dbReference type="ARBA" id="ARBA00022475"/>
    </source>
</evidence>
<dbReference type="EMBL" id="FNBW01000004">
    <property type="protein sequence ID" value="SDF52034.1"/>
    <property type="molecule type" value="Genomic_DNA"/>
</dbReference>
<dbReference type="SMART" id="SM00388">
    <property type="entry name" value="HisKA"/>
    <property type="match status" value="1"/>
</dbReference>
<dbReference type="Proteomes" id="UP000198615">
    <property type="component" value="Unassembled WGS sequence"/>
</dbReference>
<feature type="transmembrane region" description="Helical" evidence="13">
    <location>
        <begin position="7"/>
        <end position="27"/>
    </location>
</feature>
<gene>
    <name evidence="17" type="ORF">SAMN05660686_01523</name>
</gene>
<evidence type="ECO:0000256" key="1">
    <source>
        <dbReference type="ARBA" id="ARBA00000085"/>
    </source>
</evidence>